<feature type="binding site" evidence="13">
    <location>
        <begin position="52"/>
        <end position="59"/>
    </location>
    <ligand>
        <name>ATP</name>
        <dbReference type="ChEBI" id="CHEBI:30616"/>
    </ligand>
</feature>
<keyword evidence="8 13" id="KW-0547">Nucleotide-binding</keyword>
<keyword evidence="9 13" id="KW-0418">Kinase</keyword>
<dbReference type="GO" id="GO:0009029">
    <property type="term" value="F:lipid-A 4'-kinase activity"/>
    <property type="evidence" value="ECO:0007669"/>
    <property type="project" value="UniProtKB-UniRule"/>
</dbReference>
<evidence type="ECO:0000313" key="14">
    <source>
        <dbReference type="EMBL" id="SBV98598.1"/>
    </source>
</evidence>
<dbReference type="EMBL" id="FLUM01000001">
    <property type="protein sequence ID" value="SBV98598.1"/>
    <property type="molecule type" value="Genomic_DNA"/>
</dbReference>
<keyword evidence="6 13" id="KW-0441">Lipid A biosynthesis</keyword>
<keyword evidence="10 13" id="KW-0067">ATP-binding</keyword>
<dbReference type="InterPro" id="IPR003758">
    <property type="entry name" value="LpxK"/>
</dbReference>
<evidence type="ECO:0000256" key="3">
    <source>
        <dbReference type="ARBA" id="ARBA00012071"/>
    </source>
</evidence>
<sequence length="366" mass="42695">MIKNQPVHINKWLLPFSWLYRLIVFIRNKFFDWGILKHEEFDIPVICIGNVTVGGTGKTPHTEYLVRLLQQKYRVGVLSRGYKRKSKGFVLATEDSDSRDLGDESFQIKQKFPDAIVAVDGNRRRGIKEMLALENPPEVILLDDAFQHRYVKPSYTIILSDFNRPVYEDEMLPAGRLREPASALVNANMIIVTKCPGDMQPIDYRIISHDINAFPYQGLYFTQFAYKQLQPVFKDFAVEQPLDILKDKHILLATGIASPKMILKKLEEYTDKVDTITYPDHYSFKAKDIQYIINKFAGIPSENKIILVTEKDATRLVLNENIDEDVKRYMYFLPIEVTFLDKEDDFKEKIYKHVRENSGNRRLYKK</sequence>
<name>A0A212JGP7_9BACT</name>
<protein>
    <recommendedName>
        <fullName evidence="4 13">Tetraacyldisaccharide 4'-kinase</fullName>
        <ecNumber evidence="3 13">2.7.1.130</ecNumber>
    </recommendedName>
    <alternativeName>
        <fullName evidence="12 13">Lipid A 4'-kinase</fullName>
    </alternativeName>
</protein>
<comment type="pathway">
    <text evidence="2 13">Glycolipid biosynthesis; lipid IV(A) biosynthesis; lipid IV(A) from (3R)-3-hydroxytetradecanoyl-[acyl-carrier-protein] and UDP-N-acetyl-alpha-D-glucosamine: step 6/6.</text>
</comment>
<dbReference type="GO" id="GO:0009244">
    <property type="term" value="P:lipopolysaccharide core region biosynthetic process"/>
    <property type="evidence" value="ECO:0007669"/>
    <property type="project" value="TreeGrafter"/>
</dbReference>
<dbReference type="EC" id="2.7.1.130" evidence="3 13"/>
<evidence type="ECO:0000256" key="2">
    <source>
        <dbReference type="ARBA" id="ARBA00004870"/>
    </source>
</evidence>
<dbReference type="PANTHER" id="PTHR42724">
    <property type="entry name" value="TETRAACYLDISACCHARIDE 4'-KINASE"/>
    <property type="match status" value="1"/>
</dbReference>
<keyword evidence="11 13" id="KW-0443">Lipid metabolism</keyword>
<gene>
    <name evidence="13 14" type="primary">lpxK</name>
    <name evidence="14" type="ORF">KL86DYS1_12215</name>
</gene>
<evidence type="ECO:0000256" key="7">
    <source>
        <dbReference type="ARBA" id="ARBA00022679"/>
    </source>
</evidence>
<dbReference type="GO" id="GO:0009245">
    <property type="term" value="P:lipid A biosynthetic process"/>
    <property type="evidence" value="ECO:0007669"/>
    <property type="project" value="UniProtKB-UniRule"/>
</dbReference>
<organism evidence="14">
    <name type="scientific">uncultured Dysgonomonas sp</name>
    <dbReference type="NCBI Taxonomy" id="206096"/>
    <lineage>
        <taxon>Bacteria</taxon>
        <taxon>Pseudomonadati</taxon>
        <taxon>Bacteroidota</taxon>
        <taxon>Bacteroidia</taxon>
        <taxon>Bacteroidales</taxon>
        <taxon>Dysgonomonadaceae</taxon>
        <taxon>Dysgonomonas</taxon>
        <taxon>environmental samples</taxon>
    </lineage>
</organism>
<dbReference type="GO" id="GO:0005886">
    <property type="term" value="C:plasma membrane"/>
    <property type="evidence" value="ECO:0007669"/>
    <property type="project" value="TreeGrafter"/>
</dbReference>
<dbReference type="UniPathway" id="UPA00359">
    <property type="reaction ID" value="UER00482"/>
</dbReference>
<comment type="similarity">
    <text evidence="13">Belongs to the LpxK family.</text>
</comment>
<dbReference type="InterPro" id="IPR027417">
    <property type="entry name" value="P-loop_NTPase"/>
</dbReference>
<dbReference type="AlphaFoldDB" id="A0A212JGP7"/>
<comment type="function">
    <text evidence="1 13">Transfers the gamma-phosphate of ATP to the 4'-position of a tetraacyldisaccharide 1-phosphate intermediate (termed DS-1-P) to form tetraacyldisaccharide 1,4'-bis-phosphate (lipid IVA).</text>
</comment>
<dbReference type="SUPFAM" id="SSF52540">
    <property type="entry name" value="P-loop containing nucleoside triphosphate hydrolases"/>
    <property type="match status" value="1"/>
</dbReference>
<accession>A0A212JGP7</accession>
<evidence type="ECO:0000256" key="12">
    <source>
        <dbReference type="ARBA" id="ARBA00029757"/>
    </source>
</evidence>
<comment type="catalytic activity">
    <reaction evidence="13">
        <text>a lipid A disaccharide + ATP = a lipid IVA + ADP + H(+)</text>
        <dbReference type="Rhea" id="RHEA:67840"/>
        <dbReference type="ChEBI" id="CHEBI:15378"/>
        <dbReference type="ChEBI" id="CHEBI:30616"/>
        <dbReference type="ChEBI" id="CHEBI:176343"/>
        <dbReference type="ChEBI" id="CHEBI:176425"/>
        <dbReference type="ChEBI" id="CHEBI:456216"/>
        <dbReference type="EC" id="2.7.1.130"/>
    </reaction>
</comment>
<evidence type="ECO:0000256" key="8">
    <source>
        <dbReference type="ARBA" id="ARBA00022741"/>
    </source>
</evidence>
<dbReference type="HAMAP" id="MF_00409">
    <property type="entry name" value="LpxK"/>
    <property type="match status" value="1"/>
</dbReference>
<evidence type="ECO:0000256" key="11">
    <source>
        <dbReference type="ARBA" id="ARBA00023098"/>
    </source>
</evidence>
<evidence type="ECO:0000256" key="13">
    <source>
        <dbReference type="HAMAP-Rule" id="MF_00409"/>
    </source>
</evidence>
<dbReference type="PANTHER" id="PTHR42724:SF1">
    <property type="entry name" value="TETRAACYLDISACCHARIDE 4'-KINASE, MITOCHONDRIAL-RELATED"/>
    <property type="match status" value="1"/>
</dbReference>
<dbReference type="NCBIfam" id="TIGR00682">
    <property type="entry name" value="lpxK"/>
    <property type="match status" value="1"/>
</dbReference>
<keyword evidence="5 13" id="KW-0444">Lipid biosynthesis</keyword>
<dbReference type="Pfam" id="PF02606">
    <property type="entry name" value="LpxK"/>
    <property type="match status" value="1"/>
</dbReference>
<evidence type="ECO:0000256" key="5">
    <source>
        <dbReference type="ARBA" id="ARBA00022516"/>
    </source>
</evidence>
<evidence type="ECO:0000256" key="6">
    <source>
        <dbReference type="ARBA" id="ARBA00022556"/>
    </source>
</evidence>
<keyword evidence="7 13" id="KW-0808">Transferase</keyword>
<evidence type="ECO:0000256" key="9">
    <source>
        <dbReference type="ARBA" id="ARBA00022777"/>
    </source>
</evidence>
<proteinExistence type="inferred from homology"/>
<reference evidence="14" key="1">
    <citation type="submission" date="2016-04" db="EMBL/GenBank/DDBJ databases">
        <authorList>
            <person name="Evans L.H."/>
            <person name="Alamgir A."/>
            <person name="Owens N."/>
            <person name="Weber N.D."/>
            <person name="Virtaneva K."/>
            <person name="Barbian K."/>
            <person name="Babar A."/>
            <person name="Rosenke K."/>
        </authorList>
    </citation>
    <scope>NUCLEOTIDE SEQUENCE</scope>
    <source>
        <strain evidence="14">86-1</strain>
    </source>
</reference>
<evidence type="ECO:0000256" key="10">
    <source>
        <dbReference type="ARBA" id="ARBA00022840"/>
    </source>
</evidence>
<dbReference type="GO" id="GO:0005524">
    <property type="term" value="F:ATP binding"/>
    <property type="evidence" value="ECO:0007669"/>
    <property type="project" value="UniProtKB-UniRule"/>
</dbReference>
<evidence type="ECO:0000256" key="1">
    <source>
        <dbReference type="ARBA" id="ARBA00002274"/>
    </source>
</evidence>
<evidence type="ECO:0000256" key="4">
    <source>
        <dbReference type="ARBA" id="ARBA00016436"/>
    </source>
</evidence>